<evidence type="ECO:0000313" key="2">
    <source>
        <dbReference type="Proteomes" id="UP001243009"/>
    </source>
</evidence>
<dbReference type="RefSeq" id="WP_305105022.1">
    <property type="nucleotide sequence ID" value="NZ_JAUTWS010000016.1"/>
</dbReference>
<comment type="caution">
    <text evidence="1">The sequence shown here is derived from an EMBL/GenBank/DDBJ whole genome shotgun (WGS) entry which is preliminary data.</text>
</comment>
<evidence type="ECO:0008006" key="3">
    <source>
        <dbReference type="Google" id="ProtNLM"/>
    </source>
</evidence>
<accession>A0ABT9E1W8</accession>
<dbReference type="Proteomes" id="UP001243009">
    <property type="component" value="Unassembled WGS sequence"/>
</dbReference>
<organism evidence="1 2">
    <name type="scientific">Paracraurococcus lichenis</name>
    <dbReference type="NCBI Taxonomy" id="3064888"/>
    <lineage>
        <taxon>Bacteria</taxon>
        <taxon>Pseudomonadati</taxon>
        <taxon>Pseudomonadota</taxon>
        <taxon>Alphaproteobacteria</taxon>
        <taxon>Acetobacterales</taxon>
        <taxon>Roseomonadaceae</taxon>
        <taxon>Paracraurococcus</taxon>
    </lineage>
</organism>
<name>A0ABT9E1W8_9PROT</name>
<dbReference type="Gene3D" id="2.60.120.620">
    <property type="entry name" value="q2cbj1_9rhob like domain"/>
    <property type="match status" value="1"/>
</dbReference>
<dbReference type="EMBL" id="JAUTWS010000016">
    <property type="protein sequence ID" value="MDO9710158.1"/>
    <property type="molecule type" value="Genomic_DNA"/>
</dbReference>
<keyword evidence="2" id="KW-1185">Reference proteome</keyword>
<protein>
    <recommendedName>
        <fullName evidence="3">Phytanoyl-CoA dioxygenase</fullName>
    </recommendedName>
</protein>
<dbReference type="SUPFAM" id="SSF51197">
    <property type="entry name" value="Clavaminate synthase-like"/>
    <property type="match status" value="1"/>
</dbReference>
<proteinExistence type="predicted"/>
<sequence length="308" mass="33341">MLPYARLTLGPGFRPLRAALYYAQRLAVAPSLRRGVGAGLAALVNLRTGRAGRRPALPPEAAMHLTALRQDGIVSLPPLLSGTALRETMDWLASRPVLGPQGPVPLAALPPGTASASYPLETVLRCPHVLEVANDPAILALAEAYLGCRPTLSSIGLRWSLPRPDRPTDVQFFHRDPDDWRFLKLFIYLTEVDSGSGPHVFVRGSHRTVGRLRAQPYHPEALARRYGTAAMSAVTGAAGTSFLADTWGIHAGAVPLARPRLMLQVQYSVLPVYALDYRPLPVRPARPLDRYVNRLLLAAAERGAVQAA</sequence>
<reference evidence="1 2" key="1">
    <citation type="submission" date="2023-08" db="EMBL/GenBank/DDBJ databases">
        <title>The draft genome sequence of Paracraurococcus sp. LOR1-02.</title>
        <authorList>
            <person name="Kingkaew E."/>
            <person name="Tanasupawat S."/>
        </authorList>
    </citation>
    <scope>NUCLEOTIDE SEQUENCE [LARGE SCALE GENOMIC DNA]</scope>
    <source>
        <strain evidence="1 2">LOR1-02</strain>
    </source>
</reference>
<gene>
    <name evidence="1" type="ORF">Q7A36_17530</name>
</gene>
<evidence type="ECO:0000313" key="1">
    <source>
        <dbReference type="EMBL" id="MDO9710158.1"/>
    </source>
</evidence>